<keyword evidence="4" id="KW-0808">Transferase</keyword>
<dbReference type="PATRIC" id="fig|1423742.4.peg.871"/>
<keyword evidence="2" id="KW-0472">Membrane</keyword>
<name>A0A0R1UPW5_9LACO</name>
<feature type="domain" description="Bacterial sugar transferase" evidence="3">
    <location>
        <begin position="27"/>
        <end position="214"/>
    </location>
</feature>
<accession>A0A0R1UPW5</accession>
<evidence type="ECO:0000256" key="1">
    <source>
        <dbReference type="ARBA" id="ARBA00006464"/>
    </source>
</evidence>
<dbReference type="STRING" id="417373.GCA_001570685_00923"/>
<feature type="transmembrane region" description="Helical" evidence="2">
    <location>
        <begin position="32"/>
        <end position="53"/>
    </location>
</feature>
<dbReference type="PANTHER" id="PTHR30576:SF0">
    <property type="entry name" value="UNDECAPRENYL-PHOSPHATE N-ACETYLGALACTOSAMINYL 1-PHOSPHATE TRANSFERASE-RELATED"/>
    <property type="match status" value="1"/>
</dbReference>
<dbReference type="OrthoDB" id="9808602at2"/>
<evidence type="ECO:0000259" key="3">
    <source>
        <dbReference type="Pfam" id="PF02397"/>
    </source>
</evidence>
<evidence type="ECO:0000313" key="4">
    <source>
        <dbReference type="EMBL" id="KRL95249.1"/>
    </source>
</evidence>
<gene>
    <name evidence="4" type="ORF">FC21_GL000837</name>
</gene>
<keyword evidence="2" id="KW-1133">Transmembrane helix</keyword>
<keyword evidence="5" id="KW-1185">Reference proteome</keyword>
<dbReference type="GO" id="GO:0016780">
    <property type="term" value="F:phosphotransferase activity, for other substituted phosphate groups"/>
    <property type="evidence" value="ECO:0007669"/>
    <property type="project" value="TreeGrafter"/>
</dbReference>
<dbReference type="InterPro" id="IPR003362">
    <property type="entry name" value="Bact_transf"/>
</dbReference>
<keyword evidence="2" id="KW-0812">Transmembrane</keyword>
<organism evidence="4 5">
    <name type="scientific">Limosilactobacillus equigenerosi DSM 18793 = JCM 14505</name>
    <dbReference type="NCBI Taxonomy" id="1423742"/>
    <lineage>
        <taxon>Bacteria</taxon>
        <taxon>Bacillati</taxon>
        <taxon>Bacillota</taxon>
        <taxon>Bacilli</taxon>
        <taxon>Lactobacillales</taxon>
        <taxon>Lactobacillaceae</taxon>
        <taxon>Limosilactobacillus</taxon>
    </lineage>
</organism>
<dbReference type="PANTHER" id="PTHR30576">
    <property type="entry name" value="COLANIC BIOSYNTHESIS UDP-GLUCOSE LIPID CARRIER TRANSFERASE"/>
    <property type="match status" value="1"/>
</dbReference>
<dbReference type="EMBL" id="AZGC01000020">
    <property type="protein sequence ID" value="KRL95249.1"/>
    <property type="molecule type" value="Genomic_DNA"/>
</dbReference>
<proteinExistence type="inferred from homology"/>
<dbReference type="Pfam" id="PF02397">
    <property type="entry name" value="Bac_transf"/>
    <property type="match status" value="1"/>
</dbReference>
<protein>
    <submittedName>
        <fullName evidence="4">Undecaprenyl-phosphate beta-glucosephosphotransferase</fullName>
    </submittedName>
</protein>
<sequence length="220" mass="25676">MIMKNEMSIIKIDDHDLNGHRFYDGFKRAMDFLLALLGIVLLSWLYLLIAIFIKCGDWGPVFYSQARIGKNGQSFKMWKFRSMVTNADELKADLMDQNEVEGNMFKMKRDPRITRVGAFIRKYSLDELPQLWNVMRGDMSLIGPRPALPEEVANYTDYDRQRLLVIPGCTGYWQVTTRNSASFAEMVNLDLTYIKRRSFKFDLWILVMTVKVMLVPNTAY</sequence>
<evidence type="ECO:0000256" key="2">
    <source>
        <dbReference type="SAM" id="Phobius"/>
    </source>
</evidence>
<dbReference type="AlphaFoldDB" id="A0A0R1UPW5"/>
<comment type="caution">
    <text evidence="4">The sequence shown here is derived from an EMBL/GenBank/DDBJ whole genome shotgun (WGS) entry which is preliminary data.</text>
</comment>
<dbReference type="Proteomes" id="UP000051084">
    <property type="component" value="Unassembled WGS sequence"/>
</dbReference>
<evidence type="ECO:0000313" key="5">
    <source>
        <dbReference type="Proteomes" id="UP000051084"/>
    </source>
</evidence>
<dbReference type="RefSeq" id="WP_056995435.1">
    <property type="nucleotide sequence ID" value="NZ_AZGC01000020.1"/>
</dbReference>
<reference evidence="4 5" key="1">
    <citation type="journal article" date="2015" name="Genome Announc.">
        <title>Expanding the biotechnology potential of lactobacilli through comparative genomics of 213 strains and associated genera.</title>
        <authorList>
            <person name="Sun Z."/>
            <person name="Harris H.M."/>
            <person name="McCann A."/>
            <person name="Guo C."/>
            <person name="Argimon S."/>
            <person name="Zhang W."/>
            <person name="Yang X."/>
            <person name="Jeffery I.B."/>
            <person name="Cooney J.C."/>
            <person name="Kagawa T.F."/>
            <person name="Liu W."/>
            <person name="Song Y."/>
            <person name="Salvetti E."/>
            <person name="Wrobel A."/>
            <person name="Rasinkangas P."/>
            <person name="Parkhill J."/>
            <person name="Rea M.C."/>
            <person name="O'Sullivan O."/>
            <person name="Ritari J."/>
            <person name="Douillard F.P."/>
            <person name="Paul Ross R."/>
            <person name="Yang R."/>
            <person name="Briner A.E."/>
            <person name="Felis G.E."/>
            <person name="de Vos W.M."/>
            <person name="Barrangou R."/>
            <person name="Klaenhammer T.R."/>
            <person name="Caufield P.W."/>
            <person name="Cui Y."/>
            <person name="Zhang H."/>
            <person name="O'Toole P.W."/>
        </authorList>
    </citation>
    <scope>NUCLEOTIDE SEQUENCE [LARGE SCALE GENOMIC DNA]</scope>
    <source>
        <strain evidence="4 5">DSM 18793</strain>
    </source>
</reference>
<comment type="similarity">
    <text evidence="1">Belongs to the bacterial sugar transferase family.</text>
</comment>